<feature type="non-terminal residue" evidence="1">
    <location>
        <position position="130"/>
    </location>
</feature>
<dbReference type="SUPFAM" id="SSF53098">
    <property type="entry name" value="Ribonuclease H-like"/>
    <property type="match status" value="1"/>
</dbReference>
<comment type="caution">
    <text evidence="1">The sequence shown here is derived from an EMBL/GenBank/DDBJ whole genome shotgun (WGS) entry which is preliminary data.</text>
</comment>
<protein>
    <submittedName>
        <fullName evidence="1">26823_t:CDS:1</fullName>
    </submittedName>
</protein>
<proteinExistence type="predicted"/>
<dbReference type="InterPro" id="IPR012337">
    <property type="entry name" value="RNaseH-like_sf"/>
</dbReference>
<dbReference type="EMBL" id="CAJVQB010025323">
    <property type="protein sequence ID" value="CAG8806083.1"/>
    <property type="molecule type" value="Genomic_DNA"/>
</dbReference>
<organism evidence="1 2">
    <name type="scientific">Gigaspora margarita</name>
    <dbReference type="NCBI Taxonomy" id="4874"/>
    <lineage>
        <taxon>Eukaryota</taxon>
        <taxon>Fungi</taxon>
        <taxon>Fungi incertae sedis</taxon>
        <taxon>Mucoromycota</taxon>
        <taxon>Glomeromycotina</taxon>
        <taxon>Glomeromycetes</taxon>
        <taxon>Diversisporales</taxon>
        <taxon>Gigasporaceae</taxon>
        <taxon>Gigaspora</taxon>
    </lineage>
</organism>
<accession>A0ABN7VYB9</accession>
<reference evidence="1 2" key="1">
    <citation type="submission" date="2021-06" db="EMBL/GenBank/DDBJ databases">
        <authorList>
            <person name="Kallberg Y."/>
            <person name="Tangrot J."/>
            <person name="Rosling A."/>
        </authorList>
    </citation>
    <scope>NUCLEOTIDE SEQUENCE [LARGE SCALE GENOMIC DNA]</scope>
    <source>
        <strain evidence="1 2">120-4 pot B 10/14</strain>
    </source>
</reference>
<gene>
    <name evidence="1" type="ORF">GMARGA_LOCUS24223</name>
</gene>
<keyword evidence="2" id="KW-1185">Reference proteome</keyword>
<sequence length="130" mass="14911">MHTLQLSIKAGLEVAHNLLTKCKVLISLLSREKKRKQLREVQIRVVLTNNLENSNNNDYCCNSANICDKLLSNEEFKVVQALVELLYPFDKATEILFGSNYATLSIIIPTIEELVYQLNYTNTNFNFVNE</sequence>
<dbReference type="Proteomes" id="UP000789901">
    <property type="component" value="Unassembled WGS sequence"/>
</dbReference>
<name>A0ABN7VYB9_GIGMA</name>
<evidence type="ECO:0000313" key="2">
    <source>
        <dbReference type="Proteomes" id="UP000789901"/>
    </source>
</evidence>
<evidence type="ECO:0000313" key="1">
    <source>
        <dbReference type="EMBL" id="CAG8806083.1"/>
    </source>
</evidence>